<dbReference type="Gene3D" id="3.20.19.10">
    <property type="entry name" value="Aconitase, domain 4"/>
    <property type="match status" value="1"/>
</dbReference>
<dbReference type="PRINTS" id="PR00415">
    <property type="entry name" value="ACONITASE"/>
</dbReference>
<dbReference type="InterPro" id="IPR050067">
    <property type="entry name" value="IPM_dehydratase_rel_enz"/>
</dbReference>
<dbReference type="Pfam" id="PF00330">
    <property type="entry name" value="Aconitase"/>
    <property type="match status" value="1"/>
</dbReference>
<dbReference type="AlphaFoldDB" id="A0A8H6VIK7"/>
<name>A0A8H6VIK7_9PEZI</name>
<evidence type="ECO:0000256" key="1">
    <source>
        <dbReference type="ARBA" id="ARBA00022723"/>
    </source>
</evidence>
<feature type="domain" description="Aconitase A/isopropylmalate dehydratase small subunit swivel" evidence="6">
    <location>
        <begin position="702"/>
        <end position="755"/>
    </location>
</feature>
<dbReference type="SUPFAM" id="SSF53732">
    <property type="entry name" value="Aconitase iron-sulfur domain"/>
    <property type="match status" value="1"/>
</dbReference>
<dbReference type="Gene3D" id="3.30.499.10">
    <property type="entry name" value="Aconitase, domain 3"/>
    <property type="match status" value="2"/>
</dbReference>
<protein>
    <submittedName>
        <fullName evidence="7">Aconitase AMT8</fullName>
    </submittedName>
</protein>
<dbReference type="GO" id="GO:0016829">
    <property type="term" value="F:lyase activity"/>
    <property type="evidence" value="ECO:0007669"/>
    <property type="project" value="UniProtKB-KW"/>
</dbReference>
<keyword evidence="3" id="KW-0411">Iron-sulfur</keyword>
<dbReference type="GO" id="GO:0170034">
    <property type="term" value="P:L-amino acid biosynthetic process"/>
    <property type="evidence" value="ECO:0007669"/>
    <property type="project" value="UniProtKB-ARBA"/>
</dbReference>
<organism evidence="7 8">
    <name type="scientific">Pseudocercospora fuligena</name>
    <dbReference type="NCBI Taxonomy" id="685502"/>
    <lineage>
        <taxon>Eukaryota</taxon>
        <taxon>Fungi</taxon>
        <taxon>Dikarya</taxon>
        <taxon>Ascomycota</taxon>
        <taxon>Pezizomycotina</taxon>
        <taxon>Dothideomycetes</taxon>
        <taxon>Dothideomycetidae</taxon>
        <taxon>Mycosphaerellales</taxon>
        <taxon>Mycosphaerellaceae</taxon>
        <taxon>Pseudocercospora</taxon>
    </lineage>
</organism>
<accession>A0A8H6VIK7</accession>
<dbReference type="InterPro" id="IPR015928">
    <property type="entry name" value="Aconitase/3IPM_dehydase_swvl"/>
</dbReference>
<evidence type="ECO:0000259" key="5">
    <source>
        <dbReference type="Pfam" id="PF00330"/>
    </source>
</evidence>
<reference evidence="7" key="1">
    <citation type="submission" date="2020-04" db="EMBL/GenBank/DDBJ databases">
        <title>Draft genome resource of the tomato pathogen Pseudocercospora fuligena.</title>
        <authorList>
            <person name="Zaccaron A."/>
        </authorList>
    </citation>
    <scope>NUCLEOTIDE SEQUENCE</scope>
    <source>
        <strain evidence="7">PF001</strain>
    </source>
</reference>
<dbReference type="GO" id="GO:0170038">
    <property type="term" value="P:proteinogenic amino acid biosynthetic process"/>
    <property type="evidence" value="ECO:0007669"/>
    <property type="project" value="UniProtKB-ARBA"/>
</dbReference>
<feature type="domain" description="Aconitase/3-isopropylmalate dehydratase large subunit alpha/beta/alpha" evidence="5">
    <location>
        <begin position="233"/>
        <end position="570"/>
    </location>
</feature>
<dbReference type="Proteomes" id="UP000660729">
    <property type="component" value="Unassembled WGS sequence"/>
</dbReference>
<evidence type="ECO:0000256" key="2">
    <source>
        <dbReference type="ARBA" id="ARBA00023004"/>
    </source>
</evidence>
<evidence type="ECO:0000313" key="7">
    <source>
        <dbReference type="EMBL" id="KAF7188120.1"/>
    </source>
</evidence>
<gene>
    <name evidence="7" type="ORF">HII31_10542</name>
</gene>
<evidence type="ECO:0000256" key="3">
    <source>
        <dbReference type="ARBA" id="ARBA00023014"/>
    </source>
</evidence>
<proteinExistence type="predicted"/>
<dbReference type="PANTHER" id="PTHR43822">
    <property type="entry name" value="HOMOACONITASE, MITOCHONDRIAL-RELATED"/>
    <property type="match status" value="1"/>
</dbReference>
<dbReference type="InterPro" id="IPR036008">
    <property type="entry name" value="Aconitase_4Fe-4S_dom"/>
</dbReference>
<dbReference type="InterPro" id="IPR015931">
    <property type="entry name" value="Acnase/IPM_dHydase_lsu_aba_1/3"/>
</dbReference>
<sequence length="834" mass="92004">MSNKPSYEFALRILRLVAAQLQTRNDENKSWLIGNDNEATSLVHSAHIRSIQSIYHESHGPTAFLQNIHAILQENNELASADALRNVIDLCEADKEFGGLGLCDRSWKEVDEASLKEVEFLTDAWMLTTSFSGMRQPLVMTDAAVNVRDPMTLAQKIIAHHAKDVARPEGVRPGDFLRVNVDWIIASELSWVGMKNSLTGSSSVFRPWRNDRFWLSGDHAVDPRNYEEQNVKRFLEGLETAKFDFRMTENQGANQTIMHTEFCRERVQPGMLVLGSDSHTCSAGSISSLAIGLGAADVMTALGTGETWLKVPDSMRINLVGKPAWYIGGKDIILSILQKLKRNTNAAERVVEFGGPGAKWLSCDARFAICNMCTELGAITGIFIPDSITKCFIDGRKRKIYRNESLYFRPDDDARYAEVFDFDLGEVESFLAIYPSPDNVFPVSCHLGMAFDGCFIGACTTTEEDLVLAALVLKVGLDRGLHLAKGHRIVVPGSRPIAWNLERLGLMDIYRRCNYVQQAPGCSLCLGIGADVADAGSNWLSSQNRNFKNRMGKGAIGHICSAATVAASSFTMTLTDPRDLLDNVSEDTFDSFVTRCRSRAGGKIEVTRDTEAATKVDYVQPAFVCQNTAVSIASPRMPITGCPKTPHEISSRIYRMGDFVDTDAIIPGPACAKCKTDEELAAHCFEVDEPLFREAVSQCGLRVLVAQKAFGCGSSREEAVRALKGLGVLCIIAESFSFIFGRNLANMGMLGVTVTDPEFFSKAKHQMPIKIDVQNRKISIDDTTFAFALENIEMQLLRDGGLAASWRKHGPKVFSSLSRGGTELARNSRDEYSW</sequence>
<keyword evidence="2" id="KW-0408">Iron</keyword>
<evidence type="ECO:0000256" key="4">
    <source>
        <dbReference type="ARBA" id="ARBA00023239"/>
    </source>
</evidence>
<dbReference type="GO" id="GO:0046872">
    <property type="term" value="F:metal ion binding"/>
    <property type="evidence" value="ECO:0007669"/>
    <property type="project" value="UniProtKB-KW"/>
</dbReference>
<keyword evidence="1" id="KW-0479">Metal-binding</keyword>
<keyword evidence="8" id="KW-1185">Reference proteome</keyword>
<dbReference type="EMBL" id="JABCIY010000214">
    <property type="protein sequence ID" value="KAF7188120.1"/>
    <property type="molecule type" value="Genomic_DNA"/>
</dbReference>
<comment type="caution">
    <text evidence="7">The sequence shown here is derived from an EMBL/GenBank/DDBJ whole genome shotgun (WGS) entry which is preliminary data.</text>
</comment>
<dbReference type="Pfam" id="PF00694">
    <property type="entry name" value="Aconitase_C"/>
    <property type="match status" value="1"/>
</dbReference>
<keyword evidence="4" id="KW-0456">Lyase</keyword>
<dbReference type="SUPFAM" id="SSF52016">
    <property type="entry name" value="LeuD/IlvD-like"/>
    <property type="match status" value="1"/>
</dbReference>
<dbReference type="InterPro" id="IPR001030">
    <property type="entry name" value="Acoase/IPM_deHydtase_lsu_aba"/>
</dbReference>
<dbReference type="GO" id="GO:0051536">
    <property type="term" value="F:iron-sulfur cluster binding"/>
    <property type="evidence" value="ECO:0007669"/>
    <property type="project" value="UniProtKB-KW"/>
</dbReference>
<evidence type="ECO:0000313" key="8">
    <source>
        <dbReference type="Proteomes" id="UP000660729"/>
    </source>
</evidence>
<dbReference type="InterPro" id="IPR000573">
    <property type="entry name" value="AconitaseA/IPMdHydase_ssu_swvl"/>
</dbReference>
<dbReference type="OrthoDB" id="419183at2759"/>
<evidence type="ECO:0000259" key="6">
    <source>
        <dbReference type="Pfam" id="PF00694"/>
    </source>
</evidence>
<dbReference type="PANTHER" id="PTHR43822:SF2">
    <property type="entry name" value="HOMOACONITASE, MITOCHONDRIAL"/>
    <property type="match status" value="1"/>
</dbReference>